<evidence type="ECO:0000256" key="12">
    <source>
        <dbReference type="HAMAP-Rule" id="MF_01811"/>
    </source>
</evidence>
<dbReference type="OrthoDB" id="9780552at2"/>
<dbReference type="GO" id="GO:0015031">
    <property type="term" value="P:protein transport"/>
    <property type="evidence" value="ECO:0007669"/>
    <property type="project" value="UniProtKB-KW"/>
</dbReference>
<evidence type="ECO:0000256" key="10">
    <source>
        <dbReference type="ARBA" id="ARBA00023186"/>
    </source>
</evidence>
<evidence type="ECO:0000256" key="13">
    <source>
        <dbReference type="SAM" id="MobiDB-lite"/>
    </source>
</evidence>
<comment type="function">
    <text evidence="12">Required for the insertion and/or proper folding and/or complex formation of integral membrane proteins into the membrane. Involved in integration of membrane proteins that insert both dependently and independently of the Sec translocase complex, as well as at least some lipoproteins.</text>
</comment>
<dbReference type="CDD" id="cd20070">
    <property type="entry name" value="5TM_YidC_Alb3"/>
    <property type="match status" value="1"/>
</dbReference>
<evidence type="ECO:0000256" key="11">
    <source>
        <dbReference type="ARBA" id="ARBA00023288"/>
    </source>
</evidence>
<keyword evidence="3 12" id="KW-1003">Cell membrane</keyword>
<dbReference type="InterPro" id="IPR023060">
    <property type="entry name" value="YidC/YidC1/YidC2_Firmicutes"/>
</dbReference>
<evidence type="ECO:0000256" key="5">
    <source>
        <dbReference type="ARBA" id="ARBA00022729"/>
    </source>
</evidence>
<comment type="subcellular location">
    <subcellularLocation>
        <location evidence="1 12">Cell membrane</location>
        <topology evidence="1 12">Multi-pass membrane protein</topology>
    </subcellularLocation>
</comment>
<feature type="compositionally biased region" description="Basic residues" evidence="13">
    <location>
        <begin position="266"/>
        <end position="276"/>
    </location>
</feature>
<dbReference type="GO" id="GO:0032977">
    <property type="term" value="F:membrane insertase activity"/>
    <property type="evidence" value="ECO:0007669"/>
    <property type="project" value="InterPro"/>
</dbReference>
<protein>
    <recommendedName>
        <fullName evidence="12">Membrane protein insertase YidC</fullName>
    </recommendedName>
    <alternativeName>
        <fullName evidence="12">Foldase YidC</fullName>
    </alternativeName>
    <alternativeName>
        <fullName evidence="12">Membrane integrase YidC</fullName>
    </alternativeName>
    <alternativeName>
        <fullName evidence="12">Membrane protein YidC</fullName>
    </alternativeName>
</protein>
<dbReference type="AlphaFoldDB" id="A0A0R1ZKS3"/>
<proteinExistence type="inferred from homology"/>
<evidence type="ECO:0000313" key="16">
    <source>
        <dbReference type="EMBL" id="KRM55584.1"/>
    </source>
</evidence>
<dbReference type="Pfam" id="PF02096">
    <property type="entry name" value="60KD_IMP"/>
    <property type="match status" value="1"/>
</dbReference>
<evidence type="ECO:0000256" key="3">
    <source>
        <dbReference type="ARBA" id="ARBA00022475"/>
    </source>
</evidence>
<accession>A0A0R1ZKS3</accession>
<keyword evidence="10 12" id="KW-0143">Chaperone</keyword>
<gene>
    <name evidence="12" type="primary">yidC</name>
    <name evidence="16" type="ORF">FC18_GL001202</name>
</gene>
<dbReference type="InterPro" id="IPR001708">
    <property type="entry name" value="YidC/ALB3/OXA1/COX18"/>
</dbReference>
<sequence>MSKQAKRILAVVAMALVAVTLAGCSTSAVDANSTGIWDRYVIYNAAQFIKWLSGFFGGSYGMGIILFTIIIRIVIFPLSAISMKNMTKQSEIAPKLKALQQQYKSKDQETQEKLMKETRKLYADEDVHPMMSFLPVLVQMPFLFALYQAIYRTDSLKAGTFLWMQLGKPDPLYITMILAAIFTGLTSYMSMLAQPERNSMSMIMTFGMPIFIFVMALALPSAVTIYWVVTNAFSLVQQLLLQNPFKLRREREAKAQAERDREKALRKAKKRALGKR</sequence>
<comment type="similarity">
    <text evidence="12">Belongs to the OXA1/ALB3/YidC family. Type 2 subfamily.</text>
</comment>
<feature type="transmembrane region" description="Helical" evidence="12">
    <location>
        <begin position="171"/>
        <end position="189"/>
    </location>
</feature>
<reference evidence="16 17" key="1">
    <citation type="journal article" date="2015" name="Genome Announc.">
        <title>Expanding the biotechnology potential of lactobacilli through comparative genomics of 213 strains and associated genera.</title>
        <authorList>
            <person name="Sun Z."/>
            <person name="Harris H.M."/>
            <person name="McCann A."/>
            <person name="Guo C."/>
            <person name="Argimon S."/>
            <person name="Zhang W."/>
            <person name="Yang X."/>
            <person name="Jeffery I.B."/>
            <person name="Cooney J.C."/>
            <person name="Kagawa T.F."/>
            <person name="Liu W."/>
            <person name="Song Y."/>
            <person name="Salvetti E."/>
            <person name="Wrobel A."/>
            <person name="Rasinkangas P."/>
            <person name="Parkhill J."/>
            <person name="Rea M.C."/>
            <person name="O'Sullivan O."/>
            <person name="Ritari J."/>
            <person name="Douillard F.P."/>
            <person name="Paul Ross R."/>
            <person name="Yang R."/>
            <person name="Briner A.E."/>
            <person name="Felis G.E."/>
            <person name="de Vos W.M."/>
            <person name="Barrangou R."/>
            <person name="Klaenhammer T.R."/>
            <person name="Caufield P.W."/>
            <person name="Cui Y."/>
            <person name="Zhang H."/>
            <person name="O'Toole P.W."/>
        </authorList>
    </citation>
    <scope>NUCLEOTIDE SEQUENCE [LARGE SCALE GENOMIC DNA]</scope>
    <source>
        <strain evidence="16 17">DSM 20505</strain>
    </source>
</reference>
<feature type="region of interest" description="Disordered" evidence="13">
    <location>
        <begin position="252"/>
        <end position="276"/>
    </location>
</feature>
<feature type="compositionally biased region" description="Basic and acidic residues" evidence="13">
    <location>
        <begin position="252"/>
        <end position="265"/>
    </location>
</feature>
<feature type="transmembrane region" description="Helical" evidence="12">
    <location>
        <begin position="55"/>
        <end position="78"/>
    </location>
</feature>
<keyword evidence="8 12" id="KW-0472">Membrane</keyword>
<organism evidence="16 17">
    <name type="scientific">Lacticaseibacillus sharpeae JCM 1186 = DSM 20505</name>
    <dbReference type="NCBI Taxonomy" id="1291052"/>
    <lineage>
        <taxon>Bacteria</taxon>
        <taxon>Bacillati</taxon>
        <taxon>Bacillota</taxon>
        <taxon>Bacilli</taxon>
        <taxon>Lactobacillales</taxon>
        <taxon>Lactobacillaceae</taxon>
        <taxon>Lacticaseibacillus</taxon>
    </lineage>
</organism>
<dbReference type="InterPro" id="IPR028055">
    <property type="entry name" value="YidC/Oxa/ALB_C"/>
</dbReference>
<feature type="chain" id="PRO_5039661143" description="Membrane protein insertase YidC" evidence="14">
    <location>
        <begin position="31"/>
        <end position="276"/>
    </location>
</feature>
<keyword evidence="4 12" id="KW-0812">Transmembrane</keyword>
<feature type="domain" description="Membrane insertase YidC/Oxa/ALB C-terminal" evidence="15">
    <location>
        <begin position="60"/>
        <end position="242"/>
    </location>
</feature>
<evidence type="ECO:0000256" key="14">
    <source>
        <dbReference type="SAM" id="SignalP"/>
    </source>
</evidence>
<dbReference type="STRING" id="1291052.FC18_GL001202"/>
<dbReference type="PROSITE" id="PS51257">
    <property type="entry name" value="PROKAR_LIPOPROTEIN"/>
    <property type="match status" value="1"/>
</dbReference>
<dbReference type="GO" id="GO:0005886">
    <property type="term" value="C:plasma membrane"/>
    <property type="evidence" value="ECO:0007669"/>
    <property type="project" value="UniProtKB-SubCell"/>
</dbReference>
<dbReference type="PATRIC" id="fig|1291052.5.peg.1220"/>
<evidence type="ECO:0000256" key="7">
    <source>
        <dbReference type="ARBA" id="ARBA00022989"/>
    </source>
</evidence>
<dbReference type="EMBL" id="AYYO01000017">
    <property type="protein sequence ID" value="KRM55584.1"/>
    <property type="molecule type" value="Genomic_DNA"/>
</dbReference>
<dbReference type="InterPro" id="IPR047196">
    <property type="entry name" value="YidC_ALB_C"/>
</dbReference>
<feature type="signal peptide" evidence="14">
    <location>
        <begin position="1"/>
        <end position="30"/>
    </location>
</feature>
<dbReference type="PANTHER" id="PTHR12428:SF65">
    <property type="entry name" value="CYTOCHROME C OXIDASE ASSEMBLY PROTEIN COX18, MITOCHONDRIAL"/>
    <property type="match status" value="1"/>
</dbReference>
<evidence type="ECO:0000313" key="17">
    <source>
        <dbReference type="Proteomes" id="UP000051679"/>
    </source>
</evidence>
<evidence type="ECO:0000256" key="1">
    <source>
        <dbReference type="ARBA" id="ARBA00004651"/>
    </source>
</evidence>
<dbReference type="NCBIfam" id="TIGR03592">
    <property type="entry name" value="yidC_oxa1_cterm"/>
    <property type="match status" value="1"/>
</dbReference>
<dbReference type="Proteomes" id="UP000051679">
    <property type="component" value="Unassembled WGS sequence"/>
</dbReference>
<keyword evidence="11 12" id="KW-0449">Lipoprotein</keyword>
<evidence type="ECO:0000256" key="6">
    <source>
        <dbReference type="ARBA" id="ARBA00022927"/>
    </source>
</evidence>
<name>A0A0R1ZKS3_9LACO</name>
<keyword evidence="17" id="KW-1185">Reference proteome</keyword>
<feature type="transmembrane region" description="Helical" evidence="12">
    <location>
        <begin position="201"/>
        <end position="219"/>
    </location>
</feature>
<evidence type="ECO:0000256" key="2">
    <source>
        <dbReference type="ARBA" id="ARBA00022448"/>
    </source>
</evidence>
<keyword evidence="9" id="KW-0564">Palmitate</keyword>
<keyword evidence="2 12" id="KW-0813">Transport</keyword>
<keyword evidence="6 12" id="KW-0653">Protein transport</keyword>
<comment type="caution">
    <text evidence="16">The sequence shown here is derived from an EMBL/GenBank/DDBJ whole genome shotgun (WGS) entry which is preliminary data.</text>
</comment>
<keyword evidence="7 12" id="KW-1133">Transmembrane helix</keyword>
<evidence type="ECO:0000256" key="9">
    <source>
        <dbReference type="ARBA" id="ARBA00023139"/>
    </source>
</evidence>
<keyword evidence="5 12" id="KW-0732">Signal</keyword>
<feature type="transmembrane region" description="Helical" evidence="12">
    <location>
        <begin position="130"/>
        <end position="151"/>
    </location>
</feature>
<dbReference type="PANTHER" id="PTHR12428">
    <property type="entry name" value="OXA1"/>
    <property type="match status" value="1"/>
</dbReference>
<evidence type="ECO:0000259" key="15">
    <source>
        <dbReference type="Pfam" id="PF02096"/>
    </source>
</evidence>
<evidence type="ECO:0000256" key="4">
    <source>
        <dbReference type="ARBA" id="ARBA00022692"/>
    </source>
</evidence>
<dbReference type="GO" id="GO:0051205">
    <property type="term" value="P:protein insertion into membrane"/>
    <property type="evidence" value="ECO:0007669"/>
    <property type="project" value="TreeGrafter"/>
</dbReference>
<evidence type="ECO:0000256" key="8">
    <source>
        <dbReference type="ARBA" id="ARBA00023136"/>
    </source>
</evidence>
<dbReference type="HAMAP" id="MF_01811">
    <property type="entry name" value="YidC_type2"/>
    <property type="match status" value="1"/>
</dbReference>